<sequence length="727" mass="81509">MSTFDGIVQEFPYIQIDYFRKSPERPPPLACFLSHVHSDHLQGLESFRTPFIYCSAATREILLRIEKYPHRMNFSKGILESRTLHYKHLSKLLRPIPLNSPTEIELTPRLSIRVTLLDANHCSGSVMFLIEGNGKAILYTGDIRAETWWVNSLARHRILIPYTLGNKRLDTIYLDNTFARASHVSNTFPSKAEGISELLRKVATYPEDTTFYFRAWTFGYEEVWIALSAALNSKVHLDRYQLGLYKSLVSRGTDADEAPALCGFELGNQFVPGCLSDDEKSRIHSCEPSVHCSAVPSGKTVYIVPIVNRAKDGSKVPEVGVGGGAGDLYQIHELELPDESTLEQLDRLCLEQIHDPRSLSQTRKIISDAFKSKTKALSLDSYGITDDHEISLENLIRILSRGNSREDLWQSVIQHSSEVHDKPGAPLPRIIHFPYSRHSSYSELCELIAAFKPKNIVPCTVDPFNWGEYVSMQSLFGHLCSGTDFTHDKYMRDLLSNDDGTRSRKRARSDDPHSDHNQSPYGLDDLSTPVATSQKAPAPILSSLETTSDIIPSPKEPLFIPKLSPKTKRVKHSETRQAWDFLNNARSANAFQHLGSLPSSHENEYTPQDPGTPPHPPSSIRNMDLSREDDEVIGDSQISHTFSVSSSAFASQEQIQPENHHSIPRSDIPGDDQANKHNAIRPSLSRTESSRNRKAAYLAARADSFDAWASMSLVSAGNNHTEEEIEL</sequence>
<name>A0A2I2G1D5_9EURO</name>
<evidence type="ECO:0000256" key="12">
    <source>
        <dbReference type="ARBA" id="ARBA00042677"/>
    </source>
</evidence>
<keyword evidence="10" id="KW-0539">Nucleus</keyword>
<evidence type="ECO:0000313" key="15">
    <source>
        <dbReference type="EMBL" id="PLB46692.1"/>
    </source>
</evidence>
<evidence type="ECO:0000256" key="9">
    <source>
        <dbReference type="ARBA" id="ARBA00023204"/>
    </source>
</evidence>
<dbReference type="GO" id="GO:0005634">
    <property type="term" value="C:nucleus"/>
    <property type="evidence" value="ECO:0007669"/>
    <property type="project" value="UniProtKB-SubCell"/>
</dbReference>
<organism evidence="15 16">
    <name type="scientific">Aspergillus steynii IBT 23096</name>
    <dbReference type="NCBI Taxonomy" id="1392250"/>
    <lineage>
        <taxon>Eukaryota</taxon>
        <taxon>Fungi</taxon>
        <taxon>Dikarya</taxon>
        <taxon>Ascomycota</taxon>
        <taxon>Pezizomycotina</taxon>
        <taxon>Eurotiomycetes</taxon>
        <taxon>Eurotiomycetidae</taxon>
        <taxon>Eurotiales</taxon>
        <taxon>Aspergillaceae</taxon>
        <taxon>Aspergillus</taxon>
        <taxon>Aspergillus subgen. Circumdati</taxon>
    </lineage>
</organism>
<feature type="region of interest" description="Disordered" evidence="13">
    <location>
        <begin position="595"/>
        <end position="623"/>
    </location>
</feature>
<dbReference type="PANTHER" id="PTHR23240:SF8">
    <property type="entry name" value="PROTEIN ARTEMIS"/>
    <property type="match status" value="1"/>
</dbReference>
<evidence type="ECO:0000256" key="3">
    <source>
        <dbReference type="ARBA" id="ARBA00022722"/>
    </source>
</evidence>
<dbReference type="GO" id="GO:0003684">
    <property type="term" value="F:damaged DNA binding"/>
    <property type="evidence" value="ECO:0007669"/>
    <property type="project" value="TreeGrafter"/>
</dbReference>
<keyword evidence="7" id="KW-0269">Exonuclease</keyword>
<dbReference type="GO" id="GO:0004519">
    <property type="term" value="F:endonuclease activity"/>
    <property type="evidence" value="ECO:0007669"/>
    <property type="project" value="UniProtKB-KW"/>
</dbReference>
<dbReference type="AlphaFoldDB" id="A0A2I2G1D5"/>
<dbReference type="Proteomes" id="UP000234275">
    <property type="component" value="Unassembled WGS sequence"/>
</dbReference>
<dbReference type="GeneID" id="36554614"/>
<keyword evidence="6" id="KW-0378">Hydrolase</keyword>
<keyword evidence="5" id="KW-0227">DNA damage</keyword>
<evidence type="ECO:0000256" key="8">
    <source>
        <dbReference type="ARBA" id="ARBA00023172"/>
    </source>
</evidence>
<feature type="compositionally biased region" description="Polar residues" evidence="13">
    <location>
        <begin position="645"/>
        <end position="657"/>
    </location>
</feature>
<evidence type="ECO:0000256" key="13">
    <source>
        <dbReference type="SAM" id="MobiDB-lite"/>
    </source>
</evidence>
<dbReference type="GO" id="GO:0036297">
    <property type="term" value="P:interstrand cross-link repair"/>
    <property type="evidence" value="ECO:0007669"/>
    <property type="project" value="TreeGrafter"/>
</dbReference>
<dbReference type="Pfam" id="PF07522">
    <property type="entry name" value="DRMBL"/>
    <property type="match status" value="1"/>
</dbReference>
<dbReference type="InterPro" id="IPR011084">
    <property type="entry name" value="DRMBL"/>
</dbReference>
<comment type="caution">
    <text evidence="15">The sequence shown here is derived from an EMBL/GenBank/DDBJ whole genome shotgun (WGS) entry which is preliminary data.</text>
</comment>
<keyword evidence="16" id="KW-1185">Reference proteome</keyword>
<evidence type="ECO:0000259" key="14">
    <source>
        <dbReference type="Pfam" id="PF07522"/>
    </source>
</evidence>
<keyword evidence="4" id="KW-0255">Endonuclease</keyword>
<evidence type="ECO:0000256" key="7">
    <source>
        <dbReference type="ARBA" id="ARBA00022839"/>
    </source>
</evidence>
<dbReference type="VEuPathDB" id="FungiDB:P170DRAFT_411929"/>
<evidence type="ECO:0000256" key="1">
    <source>
        <dbReference type="ARBA" id="ARBA00004123"/>
    </source>
</evidence>
<keyword evidence="9" id="KW-0234">DNA repair</keyword>
<dbReference type="STRING" id="1392250.A0A2I2G1D5"/>
<evidence type="ECO:0000256" key="6">
    <source>
        <dbReference type="ARBA" id="ARBA00022801"/>
    </source>
</evidence>
<accession>A0A2I2G1D5</accession>
<proteinExistence type="inferred from homology"/>
<protein>
    <recommendedName>
        <fullName evidence="11">Protein artemis</fullName>
    </recommendedName>
    <alternativeName>
        <fullName evidence="12">DNA cross-link repair 1C protein</fullName>
    </alternativeName>
</protein>
<evidence type="ECO:0000313" key="16">
    <source>
        <dbReference type="Proteomes" id="UP000234275"/>
    </source>
</evidence>
<dbReference type="GO" id="GO:0006303">
    <property type="term" value="P:double-strand break repair via nonhomologous end joining"/>
    <property type="evidence" value="ECO:0007669"/>
    <property type="project" value="TreeGrafter"/>
</dbReference>
<keyword evidence="3" id="KW-0540">Nuclease</keyword>
<evidence type="ECO:0000256" key="2">
    <source>
        <dbReference type="ARBA" id="ARBA00010304"/>
    </source>
</evidence>
<dbReference type="OrthoDB" id="5561659at2759"/>
<dbReference type="RefSeq" id="XP_024701994.1">
    <property type="nucleotide sequence ID" value="XM_024846915.1"/>
</dbReference>
<dbReference type="InterPro" id="IPR036866">
    <property type="entry name" value="RibonucZ/Hydroxyglut_hydro"/>
</dbReference>
<reference evidence="15 16" key="1">
    <citation type="submission" date="2016-12" db="EMBL/GenBank/DDBJ databases">
        <title>The genomes of Aspergillus section Nigri reveals drivers in fungal speciation.</title>
        <authorList>
            <consortium name="DOE Joint Genome Institute"/>
            <person name="Vesth T.C."/>
            <person name="Nybo J."/>
            <person name="Theobald S."/>
            <person name="Brandl J."/>
            <person name="Frisvad J.C."/>
            <person name="Nielsen K.F."/>
            <person name="Lyhne E.K."/>
            <person name="Kogle M.E."/>
            <person name="Kuo A."/>
            <person name="Riley R."/>
            <person name="Clum A."/>
            <person name="Nolan M."/>
            <person name="Lipzen A."/>
            <person name="Salamov A."/>
            <person name="Henrissat B."/>
            <person name="Wiebenga A."/>
            <person name="De Vries R.P."/>
            <person name="Grigoriev I.V."/>
            <person name="Mortensen U.H."/>
            <person name="Andersen M.R."/>
            <person name="Baker S.E."/>
        </authorList>
    </citation>
    <scope>NUCLEOTIDE SEQUENCE [LARGE SCALE GENOMIC DNA]</scope>
    <source>
        <strain evidence="15 16">IBT 23096</strain>
    </source>
</reference>
<dbReference type="GO" id="GO:0006310">
    <property type="term" value="P:DNA recombination"/>
    <property type="evidence" value="ECO:0007669"/>
    <property type="project" value="UniProtKB-KW"/>
</dbReference>
<feature type="region of interest" description="Disordered" evidence="13">
    <location>
        <begin position="495"/>
        <end position="559"/>
    </location>
</feature>
<dbReference type="SUPFAM" id="SSF56281">
    <property type="entry name" value="Metallo-hydrolase/oxidoreductase"/>
    <property type="match status" value="1"/>
</dbReference>
<dbReference type="Gene3D" id="3.60.15.10">
    <property type="entry name" value="Ribonuclease Z/Hydroxyacylglutathione hydrolase-like"/>
    <property type="match status" value="1"/>
</dbReference>
<dbReference type="GO" id="GO:0035312">
    <property type="term" value="F:5'-3' DNA exonuclease activity"/>
    <property type="evidence" value="ECO:0007669"/>
    <property type="project" value="TreeGrafter"/>
</dbReference>
<keyword evidence="8" id="KW-0233">DNA recombination</keyword>
<evidence type="ECO:0000256" key="11">
    <source>
        <dbReference type="ARBA" id="ARBA00039759"/>
    </source>
</evidence>
<dbReference type="Pfam" id="PF23023">
    <property type="entry name" value="Anti-Pycsar_Apyc1"/>
    <property type="match status" value="1"/>
</dbReference>
<comment type="subcellular location">
    <subcellularLocation>
        <location evidence="1">Nucleus</location>
    </subcellularLocation>
</comment>
<feature type="region of interest" description="Disordered" evidence="13">
    <location>
        <begin position="645"/>
        <end position="694"/>
    </location>
</feature>
<dbReference type="EMBL" id="MSFO01000006">
    <property type="protein sequence ID" value="PLB46692.1"/>
    <property type="molecule type" value="Genomic_DNA"/>
</dbReference>
<comment type="similarity">
    <text evidence="2">Belongs to the DNA repair metallo-beta-lactamase (DRMBL) family.</text>
</comment>
<dbReference type="GO" id="GO:0000723">
    <property type="term" value="P:telomere maintenance"/>
    <property type="evidence" value="ECO:0007669"/>
    <property type="project" value="TreeGrafter"/>
</dbReference>
<gene>
    <name evidence="15" type="ORF">P170DRAFT_411929</name>
</gene>
<evidence type="ECO:0000256" key="4">
    <source>
        <dbReference type="ARBA" id="ARBA00022759"/>
    </source>
</evidence>
<evidence type="ECO:0000256" key="5">
    <source>
        <dbReference type="ARBA" id="ARBA00022763"/>
    </source>
</evidence>
<dbReference type="PANTHER" id="PTHR23240">
    <property type="entry name" value="DNA CROSS-LINK REPAIR PROTEIN PSO2/SNM1-RELATED"/>
    <property type="match status" value="1"/>
</dbReference>
<evidence type="ECO:0000256" key="10">
    <source>
        <dbReference type="ARBA" id="ARBA00023242"/>
    </source>
</evidence>
<feature type="domain" description="DNA repair metallo-beta-lactamase" evidence="14">
    <location>
        <begin position="430"/>
        <end position="460"/>
    </location>
</feature>